<evidence type="ECO:0000313" key="3">
    <source>
        <dbReference type="Proteomes" id="UP000305196"/>
    </source>
</evidence>
<accession>A0A1G4EE35</accession>
<feature type="region of interest" description="Disordered" evidence="1">
    <location>
        <begin position="259"/>
        <end position="310"/>
    </location>
</feature>
<dbReference type="VEuPathDB" id="PlasmoDB:PVX_030690"/>
<evidence type="ECO:0000313" key="2">
    <source>
        <dbReference type="EMBL" id="SCA60559.1"/>
    </source>
</evidence>
<evidence type="ECO:0000256" key="1">
    <source>
        <dbReference type="SAM" id="MobiDB-lite"/>
    </source>
</evidence>
<organism evidence="2 3">
    <name type="scientific">Plasmodium vivax</name>
    <name type="common">malaria parasite P. vivax</name>
    <dbReference type="NCBI Taxonomy" id="5855"/>
    <lineage>
        <taxon>Eukaryota</taxon>
        <taxon>Sar</taxon>
        <taxon>Alveolata</taxon>
        <taxon>Apicomplexa</taxon>
        <taxon>Aconoidasida</taxon>
        <taxon>Haemosporida</taxon>
        <taxon>Plasmodiidae</taxon>
        <taxon>Plasmodium</taxon>
        <taxon>Plasmodium (Plasmodium)</taxon>
    </lineage>
</organism>
<evidence type="ECO:0008006" key="4">
    <source>
        <dbReference type="Google" id="ProtNLM"/>
    </source>
</evidence>
<dbReference type="Proteomes" id="UP000305196">
    <property type="component" value="Unassembled WGS sequence"/>
</dbReference>
<proteinExistence type="predicted"/>
<dbReference type="AlphaFoldDB" id="A0A1G4EE35"/>
<name>A0A1G4EE35_PLAVI</name>
<reference evidence="2 3" key="1">
    <citation type="submission" date="2016-07" db="EMBL/GenBank/DDBJ databases">
        <authorList>
            <consortium name="Pathogen Informatics"/>
        </authorList>
    </citation>
    <scope>NUCLEOTIDE SEQUENCE [LARGE SCALE GENOMIC DNA]</scope>
</reference>
<dbReference type="EMBL" id="FLYI01000277">
    <property type="protein sequence ID" value="SCA60559.1"/>
    <property type="molecule type" value="Genomic_DNA"/>
</dbReference>
<dbReference type="VEuPathDB" id="PlasmoDB:PVPAM_110060300"/>
<feature type="compositionally biased region" description="Basic and acidic residues" evidence="1">
    <location>
        <begin position="260"/>
        <end position="271"/>
    </location>
</feature>
<feature type="compositionally biased region" description="Basic and acidic residues" evidence="1">
    <location>
        <begin position="278"/>
        <end position="297"/>
    </location>
</feature>
<gene>
    <name evidence="2" type="ORF">PVC01_000082700</name>
</gene>
<sequence length="454" mass="52503">MTNHCNGSHDQYLSYKCYEYLSERLDAAKLSNDKQIHFDNAVQFIGKDQYNKYNTNPEHKVFDNLAARIAYDGLFIYSDYTKVACNYINYKLNESLRTHYTDIYKNDCNLFKSFANEFYNRRHNNSNSQKPCESYIKHMDDDIYKRLTILYKIYYHYNELKRPNNYIYSTSNDKLCDNLNLLVRYSNDAIKENIIKEETIELIKELKKIIENDDADLKYRRVCGLDVLKGMSTKLPNSNVPISREEEPALVPDVALRTQQPHELEHRREDTANVQAQRKHETNEDPEREIESTDERAMGPAPQQRVEREQVSPNLAARVQEPRIQVNRFQAGMHPGITRQVSNDQEIRGQLDGLYISQESEAPTSGKEGMLVKMQGFFTDTLGQVEPAPILVVSGGMGALFLLFKYTPVGSFFGRRRGLNHRIPGGFPGAYPGFPEYYDSNFGNIPINISYQAE</sequence>
<protein>
    <recommendedName>
        <fullName evidence="4">VIR protein</fullName>
    </recommendedName>
</protein>
<dbReference type="VEuPathDB" id="PlasmoDB:PVW1_140088300"/>
<dbReference type="VEuPathDB" id="PlasmoDB:PVP01_0004700"/>